<dbReference type="Proteomes" id="UP000076825">
    <property type="component" value="Chromosome 1"/>
</dbReference>
<accession>A0A157SE54</accession>
<dbReference type="KEGG" id="btrm:SAMEA390648701445"/>
<dbReference type="EMBL" id="LT546645">
    <property type="protein sequence ID" value="SAI68712.1"/>
    <property type="molecule type" value="Genomic_DNA"/>
</dbReference>
<sequence length="90" mass="9222">MAQGADALNNQARMGGVMQAAALSCGGYTDAQLRDLKAKQQKALAENGMSGAAFEAAFAAGEAQGKQAISQASAEQKKQMCDELKSAGVR</sequence>
<name>A0A157SE54_9BORD</name>
<feature type="compositionally biased region" description="Basic and acidic residues" evidence="1">
    <location>
        <begin position="75"/>
        <end position="90"/>
    </location>
</feature>
<dbReference type="PATRIC" id="fig|123899.6.peg.1425"/>
<evidence type="ECO:0000256" key="1">
    <source>
        <dbReference type="SAM" id="MobiDB-lite"/>
    </source>
</evidence>
<protein>
    <submittedName>
        <fullName evidence="2">Lipoprotein</fullName>
    </submittedName>
</protein>
<evidence type="ECO:0000313" key="2">
    <source>
        <dbReference type="EMBL" id="SAI68712.1"/>
    </source>
</evidence>
<reference evidence="2 3" key="1">
    <citation type="submission" date="2016-04" db="EMBL/GenBank/DDBJ databases">
        <authorList>
            <consortium name="Pathogen Informatics"/>
        </authorList>
    </citation>
    <scope>NUCLEOTIDE SEQUENCE [LARGE SCALE GENOMIC DNA]</scope>
    <source>
        <strain evidence="2 3">H044680328</strain>
    </source>
</reference>
<proteinExistence type="predicted"/>
<keyword evidence="3" id="KW-1185">Reference proteome</keyword>
<gene>
    <name evidence="2" type="ORF">SAMEA3906487_01445</name>
</gene>
<dbReference type="AlphaFoldDB" id="A0A157SE54"/>
<dbReference type="eggNOG" id="ENOG5034CC9">
    <property type="taxonomic scope" value="Bacteria"/>
</dbReference>
<keyword evidence="2" id="KW-0449">Lipoprotein</keyword>
<feature type="region of interest" description="Disordered" evidence="1">
    <location>
        <begin position="67"/>
        <end position="90"/>
    </location>
</feature>
<organism evidence="2 3">
    <name type="scientific">Bordetella trematum</name>
    <dbReference type="NCBI Taxonomy" id="123899"/>
    <lineage>
        <taxon>Bacteria</taxon>
        <taxon>Pseudomonadati</taxon>
        <taxon>Pseudomonadota</taxon>
        <taxon>Betaproteobacteria</taxon>
        <taxon>Burkholderiales</taxon>
        <taxon>Alcaligenaceae</taxon>
        <taxon>Bordetella</taxon>
    </lineage>
</organism>
<evidence type="ECO:0000313" key="3">
    <source>
        <dbReference type="Proteomes" id="UP000076825"/>
    </source>
</evidence>